<dbReference type="Proteomes" id="UP001054945">
    <property type="component" value="Unassembled WGS sequence"/>
</dbReference>
<organism evidence="1 2">
    <name type="scientific">Caerostris extrusa</name>
    <name type="common">Bark spider</name>
    <name type="synonym">Caerostris bankana</name>
    <dbReference type="NCBI Taxonomy" id="172846"/>
    <lineage>
        <taxon>Eukaryota</taxon>
        <taxon>Metazoa</taxon>
        <taxon>Ecdysozoa</taxon>
        <taxon>Arthropoda</taxon>
        <taxon>Chelicerata</taxon>
        <taxon>Arachnida</taxon>
        <taxon>Araneae</taxon>
        <taxon>Araneomorphae</taxon>
        <taxon>Entelegynae</taxon>
        <taxon>Araneoidea</taxon>
        <taxon>Araneidae</taxon>
        <taxon>Caerostris</taxon>
    </lineage>
</organism>
<accession>A0AAV4XG06</accession>
<gene>
    <name evidence="1" type="ORF">CEXT_588151</name>
</gene>
<evidence type="ECO:0000313" key="1">
    <source>
        <dbReference type="EMBL" id="GIY92984.1"/>
    </source>
</evidence>
<dbReference type="AlphaFoldDB" id="A0AAV4XG06"/>
<keyword evidence="2" id="KW-1185">Reference proteome</keyword>
<reference evidence="1 2" key="1">
    <citation type="submission" date="2021-06" db="EMBL/GenBank/DDBJ databases">
        <title>Caerostris extrusa draft genome.</title>
        <authorList>
            <person name="Kono N."/>
            <person name="Arakawa K."/>
        </authorList>
    </citation>
    <scope>NUCLEOTIDE SEQUENCE [LARGE SCALE GENOMIC DNA]</scope>
</reference>
<proteinExistence type="predicted"/>
<evidence type="ECO:0000313" key="2">
    <source>
        <dbReference type="Proteomes" id="UP001054945"/>
    </source>
</evidence>
<protein>
    <submittedName>
        <fullName evidence="1">Uncharacterized protein</fullName>
    </submittedName>
</protein>
<dbReference type="EMBL" id="BPLR01017607">
    <property type="protein sequence ID" value="GIY92984.1"/>
    <property type="molecule type" value="Genomic_DNA"/>
</dbReference>
<sequence length="122" mass="14041">MNSETETHMSVVTANFGKINSSANWQENCILYPRFHRGWCKAPNKNCPRMMTSCLLYIFPLTRKPHANPSWIRMGNLLCESSPKGISIKMLSVSVQRIYPNQIPPQPKLDSIQTKGRRFNLF</sequence>
<name>A0AAV4XG06_CAEEX</name>
<comment type="caution">
    <text evidence="1">The sequence shown here is derived from an EMBL/GenBank/DDBJ whole genome shotgun (WGS) entry which is preliminary data.</text>
</comment>